<dbReference type="EMBL" id="CP009574">
    <property type="protein sequence ID" value="AIT10046.1"/>
    <property type="molecule type" value="Genomic_DNA"/>
</dbReference>
<dbReference type="Proteomes" id="UP000029672">
    <property type="component" value="Chromosome"/>
</dbReference>
<dbReference type="RefSeq" id="WP_040010421.1">
    <property type="nucleotide sequence ID" value="NZ_CP009574.1"/>
</dbReference>
<protein>
    <submittedName>
        <fullName evidence="3">Uncharacterized protein</fullName>
    </submittedName>
</protein>
<evidence type="ECO:0000256" key="2">
    <source>
        <dbReference type="SAM" id="SignalP"/>
    </source>
</evidence>
<name>A0A097ER42_9GAMM</name>
<feature type="compositionally biased region" description="Basic and acidic residues" evidence="1">
    <location>
        <begin position="71"/>
        <end position="81"/>
    </location>
</feature>
<feature type="compositionally biased region" description="Basic residues" evidence="1">
    <location>
        <begin position="53"/>
        <end position="63"/>
    </location>
</feature>
<feature type="signal peptide" evidence="2">
    <location>
        <begin position="1"/>
        <end position="23"/>
    </location>
</feature>
<evidence type="ECO:0000313" key="4">
    <source>
        <dbReference type="Proteomes" id="UP000029672"/>
    </source>
</evidence>
<reference evidence="3 4" key="1">
    <citation type="submission" date="2014-10" db="EMBL/GenBank/DDBJ databases">
        <title>Whole genome sequence of Francisella endociliophora strain FSC1006, isolated from a laboratory culture of the marine ciliate Euplotes raikovi.</title>
        <authorList>
            <person name="Granberg M."/>
            <person name="Backman S."/>
            <person name="Lundmark E."/>
            <person name="Nilsson E."/>
            <person name="Karlsson E."/>
            <person name="Thelaus J."/>
            <person name="Ohrman C."/>
            <person name="Larkeryd A."/>
            <person name="Stenberg P."/>
        </authorList>
    </citation>
    <scope>NUCLEOTIDE SEQUENCE [LARGE SCALE GENOMIC DNA]</scope>
    <source>
        <strain evidence="3 4">FSC1006</strain>
    </source>
</reference>
<sequence length="95" mass="10863">MKMTKKIIAASFISLMLTSLATAEDGSKVTSNNQQNTLNTQTNINNNADTQKVKKHHRAKRGKLVNSVTPFREDRLKDRHERRDHRFRANDSAQS</sequence>
<dbReference type="HOGENOM" id="CLU_2368741_0_0_6"/>
<feature type="compositionally biased region" description="Low complexity" evidence="1">
    <location>
        <begin position="32"/>
        <end position="50"/>
    </location>
</feature>
<dbReference type="AlphaFoldDB" id="A0A097ER42"/>
<keyword evidence="4" id="KW-1185">Reference proteome</keyword>
<accession>A0A097ER42</accession>
<feature type="region of interest" description="Disordered" evidence="1">
    <location>
        <begin position="27"/>
        <end position="95"/>
    </location>
</feature>
<keyword evidence="2" id="KW-0732">Signal</keyword>
<evidence type="ECO:0000313" key="3">
    <source>
        <dbReference type="EMBL" id="AIT10046.1"/>
    </source>
</evidence>
<organism evidence="3 4">
    <name type="scientific">Candidatus Francisella endociliophora</name>
    <dbReference type="NCBI Taxonomy" id="653937"/>
    <lineage>
        <taxon>Bacteria</taxon>
        <taxon>Pseudomonadati</taxon>
        <taxon>Pseudomonadota</taxon>
        <taxon>Gammaproteobacteria</taxon>
        <taxon>Thiotrichales</taxon>
        <taxon>Francisellaceae</taxon>
        <taxon>Francisella</taxon>
    </lineage>
</organism>
<proteinExistence type="predicted"/>
<dbReference type="KEGG" id="frf:LO80_08725"/>
<evidence type="ECO:0000256" key="1">
    <source>
        <dbReference type="SAM" id="MobiDB-lite"/>
    </source>
</evidence>
<gene>
    <name evidence="3" type="ORF">LO80_08725</name>
</gene>
<feature type="chain" id="PRO_5001934379" evidence="2">
    <location>
        <begin position="24"/>
        <end position="95"/>
    </location>
</feature>